<dbReference type="InterPro" id="IPR008979">
    <property type="entry name" value="Galactose-bd-like_sf"/>
</dbReference>
<evidence type="ECO:0000256" key="1">
    <source>
        <dbReference type="ARBA" id="ARBA00022670"/>
    </source>
</evidence>
<dbReference type="AlphaFoldDB" id="A0AA88XMW8"/>
<dbReference type="GO" id="GO:0006508">
    <property type="term" value="P:proteolysis"/>
    <property type="evidence" value="ECO:0007669"/>
    <property type="project" value="UniProtKB-KW"/>
</dbReference>
<dbReference type="Pfam" id="PF01483">
    <property type="entry name" value="P_proprotein"/>
    <property type="match status" value="1"/>
</dbReference>
<dbReference type="Proteomes" id="UP001186944">
    <property type="component" value="Unassembled WGS sequence"/>
</dbReference>
<name>A0AA88XMW8_PINIB</name>
<dbReference type="GO" id="GO:0004252">
    <property type="term" value="F:serine-type endopeptidase activity"/>
    <property type="evidence" value="ECO:0007669"/>
    <property type="project" value="InterPro"/>
</dbReference>
<evidence type="ECO:0000313" key="5">
    <source>
        <dbReference type="Proteomes" id="UP001186944"/>
    </source>
</evidence>
<protein>
    <recommendedName>
        <fullName evidence="3">P/Homo B domain-containing protein</fullName>
    </recommendedName>
</protein>
<dbReference type="SUPFAM" id="SSF49785">
    <property type="entry name" value="Galactose-binding domain-like"/>
    <property type="match status" value="1"/>
</dbReference>
<dbReference type="InterPro" id="IPR002884">
    <property type="entry name" value="P_dom"/>
</dbReference>
<keyword evidence="1" id="KW-0645">Protease</keyword>
<organism evidence="4 5">
    <name type="scientific">Pinctada imbricata</name>
    <name type="common">Atlantic pearl-oyster</name>
    <name type="synonym">Pinctada martensii</name>
    <dbReference type="NCBI Taxonomy" id="66713"/>
    <lineage>
        <taxon>Eukaryota</taxon>
        <taxon>Metazoa</taxon>
        <taxon>Spiralia</taxon>
        <taxon>Lophotrochozoa</taxon>
        <taxon>Mollusca</taxon>
        <taxon>Bivalvia</taxon>
        <taxon>Autobranchia</taxon>
        <taxon>Pteriomorphia</taxon>
        <taxon>Pterioida</taxon>
        <taxon>Pterioidea</taxon>
        <taxon>Pteriidae</taxon>
        <taxon>Pinctada</taxon>
    </lineage>
</organism>
<gene>
    <name evidence="4" type="ORF">FSP39_007081</name>
</gene>
<comment type="caution">
    <text evidence="4">The sequence shown here is derived from an EMBL/GenBank/DDBJ whole genome shotgun (WGS) entry which is preliminary data.</text>
</comment>
<dbReference type="Gene3D" id="2.60.120.260">
    <property type="entry name" value="Galactose-binding domain-like"/>
    <property type="match status" value="1"/>
</dbReference>
<dbReference type="PROSITE" id="PS51829">
    <property type="entry name" value="P_HOMO_B"/>
    <property type="match status" value="1"/>
</dbReference>
<dbReference type="EMBL" id="VSWD01000013">
    <property type="protein sequence ID" value="KAK3084032.1"/>
    <property type="molecule type" value="Genomic_DNA"/>
</dbReference>
<proteinExistence type="predicted"/>
<evidence type="ECO:0000313" key="4">
    <source>
        <dbReference type="EMBL" id="KAK3084032.1"/>
    </source>
</evidence>
<keyword evidence="2" id="KW-0378">Hydrolase</keyword>
<feature type="domain" description="P/Homo B" evidence="3">
    <location>
        <begin position="1"/>
        <end position="72"/>
    </location>
</feature>
<evidence type="ECO:0000259" key="3">
    <source>
        <dbReference type="PROSITE" id="PS51829"/>
    </source>
</evidence>
<accession>A0AA88XMW8</accession>
<keyword evidence="5" id="KW-1185">Reference proteome</keyword>
<evidence type="ECO:0000256" key="2">
    <source>
        <dbReference type="ARBA" id="ARBA00022801"/>
    </source>
</evidence>
<reference evidence="4" key="1">
    <citation type="submission" date="2019-08" db="EMBL/GenBank/DDBJ databases">
        <title>The improved chromosome-level genome for the pearl oyster Pinctada fucata martensii using PacBio sequencing and Hi-C.</title>
        <authorList>
            <person name="Zheng Z."/>
        </authorList>
    </citation>
    <scope>NUCLEOTIDE SEQUENCE</scope>
    <source>
        <strain evidence="4">ZZ-2019</strain>
        <tissue evidence="4">Adductor muscle</tissue>
    </source>
</reference>
<sequence>MGGQIKWLLTSPQGTQSEVLPGRYLNIHRQINVTAVSVQFWGENPRGVWTLMANINDDNHNGNILFFVCINE</sequence>